<feature type="transmembrane region" description="Helical" evidence="3">
    <location>
        <begin position="156"/>
        <end position="180"/>
    </location>
</feature>
<keyword evidence="3" id="KW-0472">Membrane</keyword>
<feature type="compositionally biased region" description="Basic and acidic residues" evidence="2">
    <location>
        <begin position="224"/>
        <end position="238"/>
    </location>
</feature>
<keyword evidence="5" id="KW-1185">Reference proteome</keyword>
<dbReference type="OrthoDB" id="9807950at2"/>
<evidence type="ECO:0000256" key="1">
    <source>
        <dbReference type="ARBA" id="ARBA00010690"/>
    </source>
</evidence>
<dbReference type="KEGG" id="otm:OSB_32840"/>
<dbReference type="Pfam" id="PF01312">
    <property type="entry name" value="Bac_export_2"/>
    <property type="match status" value="1"/>
</dbReference>
<dbReference type="PATRIC" id="fig|1458307.3.peg.3307"/>
<accession>A0A0K0YA79</accession>
<proteinExistence type="inferred from homology"/>
<comment type="similarity">
    <text evidence="1">Belongs to the type III secretion exporter family.</text>
</comment>
<dbReference type="PANTHER" id="PTHR30531:SF12">
    <property type="entry name" value="FLAGELLAR BIOSYNTHETIC PROTEIN FLHB"/>
    <property type="match status" value="1"/>
</dbReference>
<keyword evidence="3" id="KW-0812">Transmembrane</keyword>
<keyword evidence="4" id="KW-0966">Cell projection</keyword>
<sequence>MSGDNGDDDKQYEASQHKLDEARKKGDFARSADLNTAAAYAGILLAGASVGAFSLIDLGATLSGLLGHPDTISTAVFASNGAPMMGGLMFGLGAAISPWFGIPAALVILAIIIQRGFVIAPSKLAFKISRISPISQAKNKFGRSGLFEFGKSFSKLIFYSTVLFIFLVGRLPDIMGAMALSPRQVIATLLDLCLSLMSIVLIIALALGIVDFTWQRAEHLRKNRMSRKEMTDETKNSEGDPAMKQQRRQKGIAIAMNQMMKDVPEADVIIVNPTHYAVALKWNRMGGGAPECVAKGVDLVAAQIREIAQENGVPIHSDPPTARALFATVEIGEQIPNDHFKPVAAAIRFADRVRKAAR</sequence>
<dbReference type="RefSeq" id="WP_049835949.1">
    <property type="nucleotide sequence ID" value="NZ_CP012160.1"/>
</dbReference>
<feature type="compositionally biased region" description="Basic and acidic residues" evidence="2">
    <location>
        <begin position="8"/>
        <end position="21"/>
    </location>
</feature>
<evidence type="ECO:0000313" key="4">
    <source>
        <dbReference type="EMBL" id="AKS47797.1"/>
    </source>
</evidence>
<protein>
    <submittedName>
        <fullName evidence="4">Flagellar biosynthetic protein FlhB</fullName>
    </submittedName>
</protein>
<dbReference type="GO" id="GO:0005886">
    <property type="term" value="C:plasma membrane"/>
    <property type="evidence" value="ECO:0007669"/>
    <property type="project" value="TreeGrafter"/>
</dbReference>
<evidence type="ECO:0000313" key="5">
    <source>
        <dbReference type="Proteomes" id="UP000067444"/>
    </source>
</evidence>
<feature type="region of interest" description="Disordered" evidence="2">
    <location>
        <begin position="1"/>
        <end position="21"/>
    </location>
</feature>
<keyword evidence="4" id="KW-0282">Flagellum</keyword>
<evidence type="ECO:0000256" key="2">
    <source>
        <dbReference type="SAM" id="MobiDB-lite"/>
    </source>
</evidence>
<reference evidence="4 5" key="1">
    <citation type="journal article" date="2015" name="Genome Announc.">
        <title>Closed Genome Sequence of Octadecabacter temperatus SB1, the First Mesophilic Species of the Genus Octadecabacter.</title>
        <authorList>
            <person name="Voget S."/>
            <person name="Billerbeck S."/>
            <person name="Simon M."/>
            <person name="Daniel R."/>
        </authorList>
    </citation>
    <scope>NUCLEOTIDE SEQUENCE [LARGE SCALE GENOMIC DNA]</scope>
    <source>
        <strain evidence="4 5">SB1</strain>
    </source>
</reference>
<feature type="transmembrane region" description="Helical" evidence="3">
    <location>
        <begin position="34"/>
        <end position="56"/>
    </location>
</feature>
<evidence type="ECO:0000256" key="3">
    <source>
        <dbReference type="SAM" id="Phobius"/>
    </source>
</evidence>
<feature type="region of interest" description="Disordered" evidence="2">
    <location>
        <begin position="224"/>
        <end position="247"/>
    </location>
</feature>
<keyword evidence="3" id="KW-1133">Transmembrane helix</keyword>
<dbReference type="EMBL" id="CP012160">
    <property type="protein sequence ID" value="AKS47797.1"/>
    <property type="molecule type" value="Genomic_DNA"/>
</dbReference>
<dbReference type="PRINTS" id="PR00950">
    <property type="entry name" value="TYPE3IMSPROT"/>
</dbReference>
<feature type="transmembrane region" description="Helical" evidence="3">
    <location>
        <begin position="88"/>
        <end position="113"/>
    </location>
</feature>
<dbReference type="STRING" id="1458307.OSB_32840"/>
<dbReference type="AlphaFoldDB" id="A0A0K0YA79"/>
<keyword evidence="4" id="KW-0969">Cilium</keyword>
<dbReference type="GO" id="GO:0009306">
    <property type="term" value="P:protein secretion"/>
    <property type="evidence" value="ECO:0007669"/>
    <property type="project" value="InterPro"/>
</dbReference>
<gene>
    <name evidence="4" type="primary">flhB</name>
    <name evidence="4" type="ORF">OSB_32840</name>
</gene>
<dbReference type="PANTHER" id="PTHR30531">
    <property type="entry name" value="FLAGELLAR BIOSYNTHETIC PROTEIN FLHB"/>
    <property type="match status" value="1"/>
</dbReference>
<dbReference type="InterPro" id="IPR006135">
    <property type="entry name" value="T3SS_substrate_exporter"/>
</dbReference>
<name>A0A0K0YA79_9RHOB</name>
<dbReference type="Gene3D" id="3.40.1690.10">
    <property type="entry name" value="secretion proteins EscU"/>
    <property type="match status" value="1"/>
</dbReference>
<dbReference type="Proteomes" id="UP000067444">
    <property type="component" value="Chromosome"/>
</dbReference>
<organism evidence="4 5">
    <name type="scientific">Octadecabacter temperatus</name>
    <dbReference type="NCBI Taxonomy" id="1458307"/>
    <lineage>
        <taxon>Bacteria</taxon>
        <taxon>Pseudomonadati</taxon>
        <taxon>Pseudomonadota</taxon>
        <taxon>Alphaproteobacteria</taxon>
        <taxon>Rhodobacterales</taxon>
        <taxon>Roseobacteraceae</taxon>
        <taxon>Octadecabacter</taxon>
    </lineage>
</organism>
<dbReference type="InterPro" id="IPR029025">
    <property type="entry name" value="T3SS_substrate_exporter_C"/>
</dbReference>
<feature type="transmembrane region" description="Helical" evidence="3">
    <location>
        <begin position="186"/>
        <end position="214"/>
    </location>
</feature>
<dbReference type="SUPFAM" id="SSF160544">
    <property type="entry name" value="EscU C-terminal domain-like"/>
    <property type="match status" value="1"/>
</dbReference>